<comment type="caution">
    <text evidence="2">The sequence shown here is derived from an EMBL/GenBank/DDBJ whole genome shotgun (WGS) entry which is preliminary data.</text>
</comment>
<dbReference type="PANTHER" id="PTHR32309">
    <property type="entry name" value="TYROSINE-PROTEIN KINASE"/>
    <property type="match status" value="1"/>
</dbReference>
<organism evidence="2 3">
    <name type="scientific">Sulfitobacter pacificus</name>
    <dbReference type="NCBI Taxonomy" id="1499314"/>
    <lineage>
        <taxon>Bacteria</taxon>
        <taxon>Pseudomonadati</taxon>
        <taxon>Pseudomonadota</taxon>
        <taxon>Alphaproteobacteria</taxon>
        <taxon>Rhodobacterales</taxon>
        <taxon>Roseobacteraceae</taxon>
        <taxon>Sulfitobacter</taxon>
    </lineage>
</organism>
<keyword evidence="3" id="KW-1185">Reference proteome</keyword>
<feature type="transmembrane region" description="Helical" evidence="1">
    <location>
        <begin position="329"/>
        <end position="352"/>
    </location>
</feature>
<name>A0ABQ5VMR9_9RHOB</name>
<dbReference type="EMBL" id="BSNL01000001">
    <property type="protein sequence ID" value="GLQ28362.1"/>
    <property type="molecule type" value="Genomic_DNA"/>
</dbReference>
<evidence type="ECO:0000313" key="2">
    <source>
        <dbReference type="EMBL" id="GLQ28362.1"/>
    </source>
</evidence>
<evidence type="ECO:0000313" key="3">
    <source>
        <dbReference type="Proteomes" id="UP001161388"/>
    </source>
</evidence>
<protein>
    <recommendedName>
        <fullName evidence="4">Capsular polysaccharide transport system permease protein</fullName>
    </recommendedName>
</protein>
<dbReference type="PANTHER" id="PTHR32309:SF13">
    <property type="entry name" value="FERRIC ENTEROBACTIN TRANSPORT PROTEIN FEPE"/>
    <property type="match status" value="1"/>
</dbReference>
<gene>
    <name evidence="2" type="ORF">GCM10007927_31650</name>
</gene>
<evidence type="ECO:0008006" key="4">
    <source>
        <dbReference type="Google" id="ProtNLM"/>
    </source>
</evidence>
<proteinExistence type="predicted"/>
<keyword evidence="1" id="KW-1133">Transmembrane helix</keyword>
<dbReference type="InterPro" id="IPR050445">
    <property type="entry name" value="Bact_polysacc_biosynth/exp"/>
</dbReference>
<keyword evidence="1" id="KW-0812">Transmembrane</keyword>
<reference evidence="2" key="1">
    <citation type="journal article" date="2014" name="Int. J. Syst. Evol. Microbiol.">
        <title>Complete genome of a new Firmicutes species belonging to the dominant human colonic microbiota ('Ruminococcus bicirculans') reveals two chromosomes and a selective capacity to utilize plant glucans.</title>
        <authorList>
            <consortium name="NISC Comparative Sequencing Program"/>
            <person name="Wegmann U."/>
            <person name="Louis P."/>
            <person name="Goesmann A."/>
            <person name="Henrissat B."/>
            <person name="Duncan S.H."/>
            <person name="Flint H.J."/>
        </authorList>
    </citation>
    <scope>NUCLEOTIDE SEQUENCE</scope>
    <source>
        <strain evidence="2">NBRC 109915</strain>
    </source>
</reference>
<reference evidence="2" key="2">
    <citation type="submission" date="2023-01" db="EMBL/GenBank/DDBJ databases">
        <title>Draft genome sequence of Sulfitobacter pacificus strain NBRC 109915.</title>
        <authorList>
            <person name="Sun Q."/>
            <person name="Mori K."/>
        </authorList>
    </citation>
    <scope>NUCLEOTIDE SEQUENCE</scope>
    <source>
        <strain evidence="2">NBRC 109915</strain>
    </source>
</reference>
<evidence type="ECO:0000256" key="1">
    <source>
        <dbReference type="SAM" id="Phobius"/>
    </source>
</evidence>
<accession>A0ABQ5VMR9</accession>
<keyword evidence="1" id="KW-0472">Membrane</keyword>
<dbReference type="Proteomes" id="UP001161388">
    <property type="component" value="Unassembled WGS sequence"/>
</dbReference>
<sequence>MLFVVSPIVLASYYLWTQAADQYASRVAFSVRTEEQTSAIELLGGITELSGSSSSDTDILFAYLSSQELVSQVDQKIGLREVWSRVSIEQDPIFAFDPAGTIEDLQDHWERKISIIYDSSTGLIELEVLAFDPQDALRVAQAILAECTAMINGLSRIAQEDSIRFTREELANSVERLKVSRRALTQFRNRTQIVDPSIDTQNQMGLLVTLQQQLAEALIDHDLLQDTTRENDPRITQAKRRIEVIEERISSERGNLGLGVDGESGDAFANLVGEYEGLIVDREFAEAAYVAALAAHDSALAEVRKQSRYLAAHVKPTLAQRAEFPKRELTLALIALFSFFTWSILSLVYYSVRDRS</sequence>